<feature type="compositionally biased region" description="Pro residues" evidence="1">
    <location>
        <begin position="1"/>
        <end position="11"/>
    </location>
</feature>
<accession>A0A7S4FVK2</accession>
<feature type="region of interest" description="Disordered" evidence="1">
    <location>
        <begin position="1"/>
        <end position="44"/>
    </location>
</feature>
<organism evidence="2">
    <name type="scientific">Eutreptiella gymnastica</name>
    <dbReference type="NCBI Taxonomy" id="73025"/>
    <lineage>
        <taxon>Eukaryota</taxon>
        <taxon>Discoba</taxon>
        <taxon>Euglenozoa</taxon>
        <taxon>Euglenida</taxon>
        <taxon>Spirocuta</taxon>
        <taxon>Euglenophyceae</taxon>
        <taxon>Eutreptiales</taxon>
        <taxon>Eutreptiaceae</taxon>
        <taxon>Eutreptiella</taxon>
    </lineage>
</organism>
<evidence type="ECO:0000256" key="1">
    <source>
        <dbReference type="SAM" id="MobiDB-lite"/>
    </source>
</evidence>
<proteinExistence type="predicted"/>
<reference evidence="2" key="1">
    <citation type="submission" date="2021-01" db="EMBL/GenBank/DDBJ databases">
        <authorList>
            <person name="Corre E."/>
            <person name="Pelletier E."/>
            <person name="Niang G."/>
            <person name="Scheremetjew M."/>
            <person name="Finn R."/>
            <person name="Kale V."/>
            <person name="Holt S."/>
            <person name="Cochrane G."/>
            <person name="Meng A."/>
            <person name="Brown T."/>
            <person name="Cohen L."/>
        </authorList>
    </citation>
    <scope>NUCLEOTIDE SEQUENCE</scope>
    <source>
        <strain evidence="2">CCMP1594</strain>
    </source>
</reference>
<dbReference type="AlphaFoldDB" id="A0A7S4FVK2"/>
<dbReference type="EMBL" id="HBJA01079213">
    <property type="protein sequence ID" value="CAE0816586.1"/>
    <property type="molecule type" value="Transcribed_RNA"/>
</dbReference>
<protein>
    <submittedName>
        <fullName evidence="2">Uncharacterized protein</fullName>
    </submittedName>
</protein>
<sequence>MPSWNPPPPPEGRVEGRRGILIGGRSPSPHCTSHAMTSVPGESMGSAAQEAIGLQFRKDKGDRRIAGIRDHVLPAWVIMGSCSSCGAYSTKSRALGHRCKALRKMEALIPQTRALLLRALKNDAPLRRCDDA</sequence>
<gene>
    <name evidence="2" type="ORF">EGYM00163_LOCUS27747</name>
</gene>
<name>A0A7S4FVK2_9EUGL</name>
<evidence type="ECO:0000313" key="2">
    <source>
        <dbReference type="EMBL" id="CAE0816586.1"/>
    </source>
</evidence>